<dbReference type="GO" id="GO:0005739">
    <property type="term" value="C:mitochondrion"/>
    <property type="evidence" value="ECO:0007669"/>
    <property type="project" value="TreeGrafter"/>
</dbReference>
<reference evidence="13 14" key="1">
    <citation type="journal article" date="2018" name="MBio">
        <title>Comparative Genomics Reveals the Core Gene Toolbox for the Fungus-Insect Symbiosis.</title>
        <authorList>
            <person name="Wang Y."/>
            <person name="Stata M."/>
            <person name="Wang W."/>
            <person name="Stajich J.E."/>
            <person name="White M.M."/>
            <person name="Moncalvo J.M."/>
        </authorList>
    </citation>
    <scope>NUCLEOTIDE SEQUENCE [LARGE SCALE GENOMIC DNA]</scope>
    <source>
        <strain evidence="13 14">SWE-8-4</strain>
    </source>
</reference>
<dbReference type="GO" id="GO:0004326">
    <property type="term" value="F:tetrahydrofolylpolyglutamate synthase activity"/>
    <property type="evidence" value="ECO:0007669"/>
    <property type="project" value="UniProtKB-EC"/>
</dbReference>
<protein>
    <recommendedName>
        <fullName evidence="3">tetrahydrofolate synthase</fullName>
        <ecNumber evidence="3">6.3.2.17</ecNumber>
    </recommendedName>
    <alternativeName>
        <fullName evidence="11">Folylpoly-gamma-glutamate synthetase</fullName>
    </alternativeName>
    <alternativeName>
        <fullName evidence="10">Tetrahydrofolylpolyglutamate synthase</fullName>
    </alternativeName>
</protein>
<dbReference type="OrthoDB" id="5212574at2759"/>
<dbReference type="AlphaFoldDB" id="A0A2T9Y1Y7"/>
<dbReference type="GO" id="GO:0005829">
    <property type="term" value="C:cytosol"/>
    <property type="evidence" value="ECO:0007669"/>
    <property type="project" value="TreeGrafter"/>
</dbReference>
<comment type="caution">
    <text evidence="13">The sequence shown here is derived from an EMBL/GenBank/DDBJ whole genome shotgun (WGS) entry which is preliminary data.</text>
</comment>
<keyword evidence="5" id="KW-0436">Ligase</keyword>
<dbReference type="GO" id="GO:0005524">
    <property type="term" value="F:ATP binding"/>
    <property type="evidence" value="ECO:0007669"/>
    <property type="project" value="UniProtKB-KW"/>
</dbReference>
<gene>
    <name evidence="13" type="ORF">BB561_006733</name>
</gene>
<evidence type="ECO:0000256" key="6">
    <source>
        <dbReference type="ARBA" id="ARBA00022723"/>
    </source>
</evidence>
<accession>A0A2T9Y1Y7</accession>
<keyword evidence="7" id="KW-0547">Nucleotide-binding</keyword>
<dbReference type="SUPFAM" id="SSF53244">
    <property type="entry name" value="MurD-like peptide ligases, peptide-binding domain"/>
    <property type="match status" value="1"/>
</dbReference>
<evidence type="ECO:0000256" key="10">
    <source>
        <dbReference type="ARBA" id="ARBA00030592"/>
    </source>
</evidence>
<comment type="similarity">
    <text evidence="2">Belongs to the folylpolyglutamate synthase family.</text>
</comment>
<dbReference type="EMBL" id="MBFR01000686">
    <property type="protein sequence ID" value="PVU86351.1"/>
    <property type="molecule type" value="Genomic_DNA"/>
</dbReference>
<dbReference type="PANTHER" id="PTHR11136">
    <property type="entry name" value="FOLYLPOLYGLUTAMATE SYNTHASE-RELATED"/>
    <property type="match status" value="1"/>
</dbReference>
<dbReference type="STRING" id="133385.A0A2T9Y1Y7"/>
<keyword evidence="14" id="KW-1185">Reference proteome</keyword>
<dbReference type="SUPFAM" id="SSF53623">
    <property type="entry name" value="MurD-like peptide ligases, catalytic domain"/>
    <property type="match status" value="1"/>
</dbReference>
<evidence type="ECO:0000313" key="14">
    <source>
        <dbReference type="Proteomes" id="UP000245383"/>
    </source>
</evidence>
<dbReference type="PROSITE" id="PS01012">
    <property type="entry name" value="FOLYLPOLYGLU_SYNT_2"/>
    <property type="match status" value="1"/>
</dbReference>
<dbReference type="PANTHER" id="PTHR11136:SF5">
    <property type="entry name" value="FOLYLPOLYGLUTAMATE SYNTHASE, MITOCHONDRIAL"/>
    <property type="match status" value="1"/>
</dbReference>
<keyword evidence="8" id="KW-0067">ATP-binding</keyword>
<dbReference type="UniPathway" id="UPA00850"/>
<dbReference type="InterPro" id="IPR001645">
    <property type="entry name" value="Folylpolyglutamate_synth"/>
</dbReference>
<evidence type="ECO:0000256" key="1">
    <source>
        <dbReference type="ARBA" id="ARBA00005150"/>
    </source>
</evidence>
<dbReference type="InterPro" id="IPR018109">
    <property type="entry name" value="Folylpolyglutamate_synth_CS"/>
</dbReference>
<evidence type="ECO:0000256" key="7">
    <source>
        <dbReference type="ARBA" id="ARBA00022741"/>
    </source>
</evidence>
<dbReference type="GO" id="GO:0006730">
    <property type="term" value="P:one-carbon metabolic process"/>
    <property type="evidence" value="ECO:0007669"/>
    <property type="project" value="UniProtKB-KW"/>
</dbReference>
<evidence type="ECO:0000256" key="11">
    <source>
        <dbReference type="ARBA" id="ARBA00030876"/>
    </source>
</evidence>
<organism evidence="13 14">
    <name type="scientific">Smittium simulii</name>
    <dbReference type="NCBI Taxonomy" id="133385"/>
    <lineage>
        <taxon>Eukaryota</taxon>
        <taxon>Fungi</taxon>
        <taxon>Fungi incertae sedis</taxon>
        <taxon>Zoopagomycota</taxon>
        <taxon>Kickxellomycotina</taxon>
        <taxon>Harpellomycetes</taxon>
        <taxon>Harpellales</taxon>
        <taxon>Legeriomycetaceae</taxon>
        <taxon>Smittium</taxon>
    </lineage>
</organism>
<dbReference type="NCBIfam" id="TIGR01499">
    <property type="entry name" value="folC"/>
    <property type="match status" value="1"/>
</dbReference>
<evidence type="ECO:0000256" key="12">
    <source>
        <dbReference type="ARBA" id="ARBA00047493"/>
    </source>
</evidence>
<sequence>MVEVRERIQINGAPISKDIFSKYFFEVWNRIASIEELATIDGDNALTNRIVNNPKKVDIPYFGFLTLLAFHVFMKENVNAAIFEVGIGGEFDLTNVIRNPIVCGITSIGIDHTQILGSKIQDIALQKAGIMKKDSIAYTLDHQKEIVLDVFKKVALERTCKLVILPTPNRFYNDEQLEANLGGKHQILNSILAVNLVCEWVKRTSFFTKEDLCLALNAPESSTSDVWPEWVFKALFATKWPGRSHHFTTPEYPNIHWYLDGAHTADSLTLCTDWFLKNTSHNSNNPCILLFSLSCGRDKISNLESLAKLVKDYRPIDVIFCNKISNRVDSVNNNVESDPLLRELDELQECWNQMYPVNQKDASQVHKFNTINSAVEFINKKYAKSETRANILVTGSLHLVGGVIDCTNTPIY</sequence>
<comment type="catalytic activity">
    <reaction evidence="12">
        <text>(6S)-5,6,7,8-tetrahydrofolyl-(gamma-L-Glu)(n) + L-glutamate + ATP = (6S)-5,6,7,8-tetrahydrofolyl-(gamma-L-Glu)(n+1) + ADP + phosphate + H(+)</text>
        <dbReference type="Rhea" id="RHEA:10580"/>
        <dbReference type="Rhea" id="RHEA-COMP:14738"/>
        <dbReference type="Rhea" id="RHEA-COMP:14740"/>
        <dbReference type="ChEBI" id="CHEBI:15378"/>
        <dbReference type="ChEBI" id="CHEBI:29985"/>
        <dbReference type="ChEBI" id="CHEBI:30616"/>
        <dbReference type="ChEBI" id="CHEBI:43474"/>
        <dbReference type="ChEBI" id="CHEBI:141005"/>
        <dbReference type="ChEBI" id="CHEBI:456216"/>
        <dbReference type="EC" id="6.3.2.17"/>
    </reaction>
</comment>
<keyword evidence="9" id="KW-0460">Magnesium</keyword>
<evidence type="ECO:0000256" key="4">
    <source>
        <dbReference type="ARBA" id="ARBA00022563"/>
    </source>
</evidence>
<keyword evidence="6" id="KW-0479">Metal-binding</keyword>
<dbReference type="Gene3D" id="3.40.1190.10">
    <property type="entry name" value="Mur-like, catalytic domain"/>
    <property type="match status" value="1"/>
</dbReference>
<proteinExistence type="inferred from homology"/>
<name>A0A2T9Y1Y7_9FUNG</name>
<dbReference type="Gene3D" id="3.90.190.20">
    <property type="entry name" value="Mur ligase, C-terminal domain"/>
    <property type="match status" value="1"/>
</dbReference>
<comment type="pathway">
    <text evidence="1">Cofactor biosynthesis; tetrahydrofolylpolyglutamate biosynthesis.</text>
</comment>
<evidence type="ECO:0000313" key="13">
    <source>
        <dbReference type="EMBL" id="PVU86351.1"/>
    </source>
</evidence>
<evidence type="ECO:0000256" key="9">
    <source>
        <dbReference type="ARBA" id="ARBA00022842"/>
    </source>
</evidence>
<evidence type="ECO:0000256" key="3">
    <source>
        <dbReference type="ARBA" id="ARBA00013025"/>
    </source>
</evidence>
<keyword evidence="4" id="KW-0554">One-carbon metabolism</keyword>
<dbReference type="GO" id="GO:0046872">
    <property type="term" value="F:metal ion binding"/>
    <property type="evidence" value="ECO:0007669"/>
    <property type="project" value="UniProtKB-KW"/>
</dbReference>
<dbReference type="InterPro" id="IPR036615">
    <property type="entry name" value="Mur_ligase_C_dom_sf"/>
</dbReference>
<dbReference type="InterPro" id="IPR036565">
    <property type="entry name" value="Mur-like_cat_sf"/>
</dbReference>
<evidence type="ECO:0000256" key="5">
    <source>
        <dbReference type="ARBA" id="ARBA00022598"/>
    </source>
</evidence>
<dbReference type="Proteomes" id="UP000245383">
    <property type="component" value="Unassembled WGS sequence"/>
</dbReference>
<evidence type="ECO:0000256" key="2">
    <source>
        <dbReference type="ARBA" id="ARBA00008276"/>
    </source>
</evidence>
<evidence type="ECO:0000256" key="8">
    <source>
        <dbReference type="ARBA" id="ARBA00022840"/>
    </source>
</evidence>
<dbReference type="EC" id="6.3.2.17" evidence="3"/>